<dbReference type="AlphaFoldDB" id="A0A398CI45"/>
<dbReference type="OrthoDB" id="9775296at2"/>
<gene>
    <name evidence="5" type="ORF">D3H35_20225</name>
</gene>
<dbReference type="InterPro" id="IPR036291">
    <property type="entry name" value="NAD(P)-bd_dom_sf"/>
</dbReference>
<dbReference type="RefSeq" id="WP_119150963.1">
    <property type="nucleotide sequence ID" value="NZ_JBHSOV010000027.1"/>
</dbReference>
<sequence length="289" mass="32195">MSQSADRLEYPTRERIAIVTGTSSGFGMLTAVELARKNYRVIATMRNPERAIELRERAERAGVTERIEIHGLDVTDSLSIERVVADTLRVHGRIDVLVNNAGFAVGGFVEEVSMESWRRQMETNFFGLVAVTQSVIPAMRQQRSGLIINIGSISGRMGFPGYAPYAASKFAVEGFSESLRHELAPFGISVVLVEPGAYRTPIWDKGLEQISGSDNSPYIHRLRAILRYSRRAAETAPDPQQVADLIGRLAGARSPRLRYPIGRGSLLALWGKALLPWKWFERLIERGTR</sequence>
<comment type="similarity">
    <text evidence="1 3">Belongs to the short-chain dehydrogenases/reductases (SDR) family.</text>
</comment>
<dbReference type="GO" id="GO:0016491">
    <property type="term" value="F:oxidoreductase activity"/>
    <property type="evidence" value="ECO:0007669"/>
    <property type="project" value="UniProtKB-KW"/>
</dbReference>
<reference evidence="5 6" key="1">
    <citation type="submission" date="2018-09" db="EMBL/GenBank/DDBJ databases">
        <title>Cohnella cavernae sp. nov., isolated from a karst cave.</title>
        <authorList>
            <person name="Zhu H."/>
        </authorList>
    </citation>
    <scope>NUCLEOTIDE SEQUENCE [LARGE SCALE GENOMIC DNA]</scope>
    <source>
        <strain evidence="5 6">K2E09-144</strain>
    </source>
</reference>
<dbReference type="PANTHER" id="PTHR43976">
    <property type="entry name" value="SHORT CHAIN DEHYDROGENASE"/>
    <property type="match status" value="1"/>
</dbReference>
<keyword evidence="2" id="KW-0560">Oxidoreductase</keyword>
<dbReference type="InterPro" id="IPR051911">
    <property type="entry name" value="SDR_oxidoreductase"/>
</dbReference>
<keyword evidence="6" id="KW-1185">Reference proteome</keyword>
<dbReference type="SMART" id="SM00822">
    <property type="entry name" value="PKS_KR"/>
    <property type="match status" value="1"/>
</dbReference>
<protein>
    <submittedName>
        <fullName evidence="5">SDR family oxidoreductase</fullName>
    </submittedName>
</protein>
<dbReference type="Pfam" id="PF00106">
    <property type="entry name" value="adh_short"/>
    <property type="match status" value="1"/>
</dbReference>
<feature type="domain" description="Ketoreductase" evidence="4">
    <location>
        <begin position="15"/>
        <end position="196"/>
    </location>
</feature>
<dbReference type="InterPro" id="IPR020904">
    <property type="entry name" value="Sc_DH/Rdtase_CS"/>
</dbReference>
<evidence type="ECO:0000256" key="1">
    <source>
        <dbReference type="ARBA" id="ARBA00006484"/>
    </source>
</evidence>
<dbReference type="EMBL" id="QXJM01000039">
    <property type="protein sequence ID" value="RIE02936.1"/>
    <property type="molecule type" value="Genomic_DNA"/>
</dbReference>
<evidence type="ECO:0000259" key="4">
    <source>
        <dbReference type="SMART" id="SM00822"/>
    </source>
</evidence>
<dbReference type="Gene3D" id="3.40.50.720">
    <property type="entry name" value="NAD(P)-binding Rossmann-like Domain"/>
    <property type="match status" value="1"/>
</dbReference>
<dbReference type="PANTHER" id="PTHR43976:SF16">
    <property type="entry name" value="SHORT-CHAIN DEHYDROGENASE_REDUCTASE FAMILY PROTEIN"/>
    <property type="match status" value="1"/>
</dbReference>
<evidence type="ECO:0000313" key="6">
    <source>
        <dbReference type="Proteomes" id="UP000266340"/>
    </source>
</evidence>
<accession>A0A398CI45</accession>
<evidence type="ECO:0000256" key="2">
    <source>
        <dbReference type="ARBA" id="ARBA00023002"/>
    </source>
</evidence>
<evidence type="ECO:0000313" key="5">
    <source>
        <dbReference type="EMBL" id="RIE02936.1"/>
    </source>
</evidence>
<dbReference type="PROSITE" id="PS00061">
    <property type="entry name" value="ADH_SHORT"/>
    <property type="match status" value="1"/>
</dbReference>
<dbReference type="Proteomes" id="UP000266340">
    <property type="component" value="Unassembled WGS sequence"/>
</dbReference>
<dbReference type="InterPro" id="IPR002347">
    <property type="entry name" value="SDR_fam"/>
</dbReference>
<dbReference type="PRINTS" id="PR00080">
    <property type="entry name" value="SDRFAMILY"/>
</dbReference>
<dbReference type="NCBIfam" id="NF005372">
    <property type="entry name" value="PRK06914.1"/>
    <property type="match status" value="1"/>
</dbReference>
<comment type="caution">
    <text evidence="5">The sequence shown here is derived from an EMBL/GenBank/DDBJ whole genome shotgun (WGS) entry which is preliminary data.</text>
</comment>
<organism evidence="5 6">
    <name type="scientific">Cohnella faecalis</name>
    <dbReference type="NCBI Taxonomy" id="2315694"/>
    <lineage>
        <taxon>Bacteria</taxon>
        <taxon>Bacillati</taxon>
        <taxon>Bacillota</taxon>
        <taxon>Bacilli</taxon>
        <taxon>Bacillales</taxon>
        <taxon>Paenibacillaceae</taxon>
        <taxon>Cohnella</taxon>
    </lineage>
</organism>
<evidence type="ECO:0000256" key="3">
    <source>
        <dbReference type="RuleBase" id="RU000363"/>
    </source>
</evidence>
<dbReference type="CDD" id="cd05374">
    <property type="entry name" value="17beta-HSD-like_SDR_c"/>
    <property type="match status" value="1"/>
</dbReference>
<dbReference type="InterPro" id="IPR057326">
    <property type="entry name" value="KR_dom"/>
</dbReference>
<dbReference type="SUPFAM" id="SSF51735">
    <property type="entry name" value="NAD(P)-binding Rossmann-fold domains"/>
    <property type="match status" value="1"/>
</dbReference>
<proteinExistence type="inferred from homology"/>
<dbReference type="PRINTS" id="PR00081">
    <property type="entry name" value="GDHRDH"/>
</dbReference>
<name>A0A398CI45_9BACL</name>